<dbReference type="EMBL" id="JAHBCL010000011">
    <property type="protein sequence ID" value="MBS7526567.1"/>
    <property type="molecule type" value="Genomic_DNA"/>
</dbReference>
<evidence type="ECO:0000259" key="4">
    <source>
        <dbReference type="PROSITE" id="PS50995"/>
    </source>
</evidence>
<evidence type="ECO:0000256" key="1">
    <source>
        <dbReference type="ARBA" id="ARBA00023015"/>
    </source>
</evidence>
<evidence type="ECO:0000256" key="2">
    <source>
        <dbReference type="ARBA" id="ARBA00023125"/>
    </source>
</evidence>
<evidence type="ECO:0000313" key="5">
    <source>
        <dbReference type="EMBL" id="MBS7526567.1"/>
    </source>
</evidence>
<keyword evidence="2" id="KW-0238">DNA-binding</keyword>
<dbReference type="InterPro" id="IPR036388">
    <property type="entry name" value="WH-like_DNA-bd_sf"/>
</dbReference>
<dbReference type="PRINTS" id="PR00598">
    <property type="entry name" value="HTHMARR"/>
</dbReference>
<dbReference type="Proteomes" id="UP000746471">
    <property type="component" value="Unassembled WGS sequence"/>
</dbReference>
<keyword evidence="1" id="KW-0805">Transcription regulation</keyword>
<dbReference type="RefSeq" id="WP_213236428.1">
    <property type="nucleotide sequence ID" value="NZ_JAHBCL010000011.1"/>
</dbReference>
<proteinExistence type="predicted"/>
<feature type="domain" description="HTH marR-type" evidence="4">
    <location>
        <begin position="1"/>
        <end position="140"/>
    </location>
</feature>
<dbReference type="Pfam" id="PF12802">
    <property type="entry name" value="MarR_2"/>
    <property type="match status" value="1"/>
</dbReference>
<evidence type="ECO:0000313" key="6">
    <source>
        <dbReference type="Proteomes" id="UP000746471"/>
    </source>
</evidence>
<dbReference type="InterPro" id="IPR036390">
    <property type="entry name" value="WH_DNA-bd_sf"/>
</dbReference>
<keyword evidence="3" id="KW-0804">Transcription</keyword>
<evidence type="ECO:0000256" key="3">
    <source>
        <dbReference type="ARBA" id="ARBA00023163"/>
    </source>
</evidence>
<dbReference type="PANTHER" id="PTHR42756:SF1">
    <property type="entry name" value="TRANSCRIPTIONAL REPRESSOR OF EMRAB OPERON"/>
    <property type="match status" value="1"/>
</dbReference>
<name>A0ABS5PNU8_9FIRM</name>
<comment type="caution">
    <text evidence="5">The sequence shown here is derived from an EMBL/GenBank/DDBJ whole genome shotgun (WGS) entry which is preliminary data.</text>
</comment>
<accession>A0ABS5PNU8</accession>
<dbReference type="SUPFAM" id="SSF46785">
    <property type="entry name" value="Winged helix' DNA-binding domain"/>
    <property type="match status" value="1"/>
</dbReference>
<dbReference type="SMART" id="SM00347">
    <property type="entry name" value="HTH_MARR"/>
    <property type="match status" value="1"/>
</dbReference>
<organism evidence="5 6">
    <name type="scientific">Fusibacter paucivorans</name>
    <dbReference type="NCBI Taxonomy" id="76009"/>
    <lineage>
        <taxon>Bacteria</taxon>
        <taxon>Bacillati</taxon>
        <taxon>Bacillota</taxon>
        <taxon>Clostridia</taxon>
        <taxon>Eubacteriales</taxon>
        <taxon>Eubacteriales Family XII. Incertae Sedis</taxon>
        <taxon>Fusibacter</taxon>
    </lineage>
</organism>
<dbReference type="InterPro" id="IPR000835">
    <property type="entry name" value="HTH_MarR-typ"/>
</dbReference>
<gene>
    <name evidence="5" type="ORF">KHM83_07755</name>
</gene>
<sequence length="149" mass="17387">MIQRRIGLELRALNNLIKRYFAFSAHNEEIERVTGNNGWIIGYLANHSDREIFQKDIEEHFTIARSTASKVLSLMERKGLIERLTVEHDARLKKIVLTDKAWKIREVMTKDADAMERTLMTGFSEAEIETLTSYIDRMKENISIAMEKK</sequence>
<keyword evidence="6" id="KW-1185">Reference proteome</keyword>
<dbReference type="Gene3D" id="1.10.10.10">
    <property type="entry name" value="Winged helix-like DNA-binding domain superfamily/Winged helix DNA-binding domain"/>
    <property type="match status" value="1"/>
</dbReference>
<protein>
    <submittedName>
        <fullName evidence="5">MarR family transcriptional regulator</fullName>
    </submittedName>
</protein>
<reference evidence="5 6" key="1">
    <citation type="submission" date="2021-05" db="EMBL/GenBank/DDBJ databases">
        <title>Fusibacter ferrireducens sp. nov., an anaerobic, sulfur- and Fe-reducing bacterium isolated from the mangrove sediment.</title>
        <authorList>
            <person name="Qiu D."/>
        </authorList>
    </citation>
    <scope>NUCLEOTIDE SEQUENCE [LARGE SCALE GENOMIC DNA]</scope>
    <source>
        <strain evidence="5 6">DSM 12116</strain>
    </source>
</reference>
<dbReference type="PROSITE" id="PS50995">
    <property type="entry name" value="HTH_MARR_2"/>
    <property type="match status" value="1"/>
</dbReference>
<dbReference type="PANTHER" id="PTHR42756">
    <property type="entry name" value="TRANSCRIPTIONAL REGULATOR, MARR"/>
    <property type="match status" value="1"/>
</dbReference>